<evidence type="ECO:0000259" key="3">
    <source>
        <dbReference type="Pfam" id="PF13966"/>
    </source>
</evidence>
<feature type="compositionally biased region" description="Basic and acidic residues" evidence="1">
    <location>
        <begin position="140"/>
        <end position="183"/>
    </location>
</feature>
<feature type="chain" id="PRO_5044818248" description="Reverse transcriptase zinc-binding domain-containing protein" evidence="2">
    <location>
        <begin position="19"/>
        <end position="226"/>
    </location>
</feature>
<reference evidence="4 5" key="1">
    <citation type="submission" date="2024-04" db="EMBL/GenBank/DDBJ databases">
        <title>Genome assembly C_amara_ONT_v2.</title>
        <authorList>
            <person name="Yant L."/>
            <person name="Moore C."/>
            <person name="Slenker M."/>
        </authorList>
    </citation>
    <scope>NUCLEOTIDE SEQUENCE [LARGE SCALE GENOMIC DNA]</scope>
    <source>
        <tissue evidence="4">Leaf</tissue>
    </source>
</reference>
<sequence length="226" mass="25699">MFLWRALSGALAVAECLCSHGMNVPLICPVCKNDAESISHVLFECSMASQVWRTARVPALNGRLRNSLEDYIEHLFGIIEAGPLCGNYRQAIPWIIWCIWKQRNEKVYAATDNIVDILIAQALEDVEEWRKLNEEDHQEMMRDCRVRDESMASKEDEAMQSKDDNEDQRKQLEPEQQGHEDLHISPGSITRSKQVKLQTTLQHLLNTIQGSLVCANPTTLVVIQAT</sequence>
<dbReference type="Proteomes" id="UP001558713">
    <property type="component" value="Unassembled WGS sequence"/>
</dbReference>
<organism evidence="4 5">
    <name type="scientific">Cardamine amara subsp. amara</name>
    <dbReference type="NCBI Taxonomy" id="228776"/>
    <lineage>
        <taxon>Eukaryota</taxon>
        <taxon>Viridiplantae</taxon>
        <taxon>Streptophyta</taxon>
        <taxon>Embryophyta</taxon>
        <taxon>Tracheophyta</taxon>
        <taxon>Spermatophyta</taxon>
        <taxon>Magnoliopsida</taxon>
        <taxon>eudicotyledons</taxon>
        <taxon>Gunneridae</taxon>
        <taxon>Pentapetalae</taxon>
        <taxon>rosids</taxon>
        <taxon>malvids</taxon>
        <taxon>Brassicales</taxon>
        <taxon>Brassicaceae</taxon>
        <taxon>Cardamineae</taxon>
        <taxon>Cardamine</taxon>
    </lineage>
</organism>
<protein>
    <recommendedName>
        <fullName evidence="3">Reverse transcriptase zinc-binding domain-containing protein</fullName>
    </recommendedName>
</protein>
<keyword evidence="5" id="KW-1185">Reference proteome</keyword>
<dbReference type="InterPro" id="IPR026960">
    <property type="entry name" value="RVT-Znf"/>
</dbReference>
<accession>A0ABD1ALG3</accession>
<dbReference type="Pfam" id="PF13966">
    <property type="entry name" value="zf-RVT"/>
    <property type="match status" value="1"/>
</dbReference>
<feature type="domain" description="Reverse transcriptase zinc-binding" evidence="3">
    <location>
        <begin position="1"/>
        <end position="52"/>
    </location>
</feature>
<name>A0ABD1ALG3_CARAN</name>
<evidence type="ECO:0000256" key="1">
    <source>
        <dbReference type="SAM" id="MobiDB-lite"/>
    </source>
</evidence>
<evidence type="ECO:0000313" key="4">
    <source>
        <dbReference type="EMBL" id="KAL1202335.1"/>
    </source>
</evidence>
<gene>
    <name evidence="4" type="ORF">V5N11_027776</name>
</gene>
<proteinExistence type="predicted"/>
<keyword evidence="2" id="KW-0732">Signal</keyword>
<feature type="signal peptide" evidence="2">
    <location>
        <begin position="1"/>
        <end position="18"/>
    </location>
</feature>
<dbReference type="AlphaFoldDB" id="A0ABD1ALG3"/>
<evidence type="ECO:0000256" key="2">
    <source>
        <dbReference type="SAM" id="SignalP"/>
    </source>
</evidence>
<dbReference type="EMBL" id="JBANAX010000579">
    <property type="protein sequence ID" value="KAL1202335.1"/>
    <property type="molecule type" value="Genomic_DNA"/>
</dbReference>
<comment type="caution">
    <text evidence="4">The sequence shown here is derived from an EMBL/GenBank/DDBJ whole genome shotgun (WGS) entry which is preliminary data.</text>
</comment>
<evidence type="ECO:0000313" key="5">
    <source>
        <dbReference type="Proteomes" id="UP001558713"/>
    </source>
</evidence>
<feature type="region of interest" description="Disordered" evidence="1">
    <location>
        <begin position="140"/>
        <end position="189"/>
    </location>
</feature>